<evidence type="ECO:0000256" key="12">
    <source>
        <dbReference type="ARBA" id="ARBA00023125"/>
    </source>
</evidence>
<dbReference type="PROSITE" id="PS00211">
    <property type="entry name" value="ABC_TRANSPORTER_1"/>
    <property type="match status" value="2"/>
</dbReference>
<dbReference type="GO" id="GO:0016887">
    <property type="term" value="F:ATP hydrolysis activity"/>
    <property type="evidence" value="ECO:0007669"/>
    <property type="project" value="InterPro"/>
</dbReference>
<dbReference type="GO" id="GO:0009380">
    <property type="term" value="C:excinuclease repair complex"/>
    <property type="evidence" value="ECO:0007669"/>
    <property type="project" value="InterPro"/>
</dbReference>
<dbReference type="AlphaFoldDB" id="A0A0F6CJY8"/>
<keyword evidence="2 18" id="KW-0963">Cytoplasm</keyword>
<dbReference type="HOGENOM" id="CLU_001370_0_2_14"/>
<dbReference type="GO" id="GO:0003677">
    <property type="term" value="F:DNA binding"/>
    <property type="evidence" value="ECO:0007669"/>
    <property type="project" value="UniProtKB-UniRule"/>
</dbReference>
<keyword evidence="13 18" id="KW-0234">DNA repair</keyword>
<evidence type="ECO:0000313" key="20">
    <source>
        <dbReference type="EMBL" id="AHB99410.1"/>
    </source>
</evidence>
<keyword evidence="9 18" id="KW-0862">Zinc</keyword>
<evidence type="ECO:0000256" key="2">
    <source>
        <dbReference type="ARBA" id="ARBA00022490"/>
    </source>
</evidence>
<evidence type="ECO:0000259" key="19">
    <source>
        <dbReference type="PROSITE" id="PS50893"/>
    </source>
</evidence>
<dbReference type="PROSITE" id="PS50893">
    <property type="entry name" value="ABC_TRANSPORTER_2"/>
    <property type="match status" value="1"/>
</dbReference>
<dbReference type="HAMAP" id="MF_00205">
    <property type="entry name" value="UvrA"/>
    <property type="match status" value="1"/>
</dbReference>
<keyword evidence="10 18" id="KW-0067">ATP-binding</keyword>
<dbReference type="GO" id="GO:0005524">
    <property type="term" value="F:ATP binding"/>
    <property type="evidence" value="ECO:0007669"/>
    <property type="project" value="UniProtKB-UniRule"/>
</dbReference>
<dbReference type="Gene3D" id="1.20.1580.10">
    <property type="entry name" value="ABC transporter ATPase like domain"/>
    <property type="match status" value="2"/>
</dbReference>
<dbReference type="PANTHER" id="PTHR43152:SF3">
    <property type="entry name" value="UVRABC SYSTEM PROTEIN A"/>
    <property type="match status" value="1"/>
</dbReference>
<evidence type="ECO:0000256" key="17">
    <source>
        <dbReference type="ARBA" id="ARBA00042156"/>
    </source>
</evidence>
<comment type="subunit">
    <text evidence="18">Forms a heterotetramer with UvrB during the search for lesions.</text>
</comment>
<feature type="domain" description="ABC transporter" evidence="19">
    <location>
        <begin position="614"/>
        <end position="945"/>
    </location>
</feature>
<dbReference type="EMBL" id="CP006916">
    <property type="protein sequence ID" value="AHB99410.1"/>
    <property type="molecule type" value="Genomic_DNA"/>
</dbReference>
<keyword evidence="11 18" id="KW-0267">Excision nuclease</keyword>
<dbReference type="Pfam" id="PF17760">
    <property type="entry name" value="UvrA_inter"/>
    <property type="match status" value="1"/>
</dbReference>
<organism evidence="20 21">
    <name type="scientific">Mycoplasmoides gallisepticum S6</name>
    <dbReference type="NCBI Taxonomy" id="1006581"/>
    <lineage>
        <taxon>Bacteria</taxon>
        <taxon>Bacillati</taxon>
        <taxon>Mycoplasmatota</taxon>
        <taxon>Mycoplasmoidales</taxon>
        <taxon>Mycoplasmoidaceae</taxon>
        <taxon>Mycoplasmoides</taxon>
    </lineage>
</organism>
<gene>
    <name evidence="18 20" type="primary">uvrA</name>
    <name evidence="20" type="ORF">GCW_00470</name>
</gene>
<accession>A0A0F6CJY8</accession>
<keyword evidence="6 18" id="KW-0227">DNA damage</keyword>
<feature type="binding site" evidence="18">
    <location>
        <begin position="39"/>
        <end position="46"/>
    </location>
    <ligand>
        <name>ATP</name>
        <dbReference type="ChEBI" id="CHEBI:30616"/>
    </ligand>
</feature>
<evidence type="ECO:0000256" key="3">
    <source>
        <dbReference type="ARBA" id="ARBA00022723"/>
    </source>
</evidence>
<dbReference type="RefSeq" id="WP_011883749.1">
    <property type="nucleotide sequence ID" value="NC_023030.2"/>
</dbReference>
<keyword evidence="4 18" id="KW-0677">Repeat</keyword>
<keyword evidence="8 18" id="KW-0863">Zinc-finger</keyword>
<keyword evidence="3 18" id="KW-0479">Metal-binding</keyword>
<dbReference type="InterPro" id="IPR041102">
    <property type="entry name" value="UvrA_inter"/>
</dbReference>
<dbReference type="PANTHER" id="PTHR43152">
    <property type="entry name" value="UVRABC SYSTEM PROTEIN A"/>
    <property type="match status" value="1"/>
</dbReference>
<dbReference type="InterPro" id="IPR041552">
    <property type="entry name" value="UvrA_DNA-bd"/>
</dbReference>
<dbReference type="GO" id="GO:0009381">
    <property type="term" value="F:excinuclease ABC activity"/>
    <property type="evidence" value="ECO:0007669"/>
    <property type="project" value="UniProtKB-UniRule"/>
</dbReference>
<dbReference type="Pfam" id="PF17755">
    <property type="entry name" value="UvrA_DNA-bind"/>
    <property type="match status" value="1"/>
</dbReference>
<proteinExistence type="inferred from homology"/>
<dbReference type="InterPro" id="IPR004602">
    <property type="entry name" value="UvrA"/>
</dbReference>
<dbReference type="GO" id="GO:0005737">
    <property type="term" value="C:cytoplasm"/>
    <property type="evidence" value="ECO:0007669"/>
    <property type="project" value="UniProtKB-SubCell"/>
</dbReference>
<name>A0A0F6CJY8_MYCGL</name>
<dbReference type="GO" id="GO:0008270">
    <property type="term" value="F:zinc ion binding"/>
    <property type="evidence" value="ECO:0007669"/>
    <property type="project" value="UniProtKB-UniRule"/>
</dbReference>
<evidence type="ECO:0000256" key="18">
    <source>
        <dbReference type="HAMAP-Rule" id="MF_00205"/>
    </source>
</evidence>
<sequence length="952" mass="105928">MKKIKKDSANYISIVGARQNNLKNISLDIPKNQLVVITGLSGSGKSSLAFKTIYAEGQRRYLESLSPYARQFLGNNDKPDVDSIEGLSPSISIDQKSTSHNPRSTVGTVTEVYDFLRLLWSRVGDAYCINGHGMIKTTTIKQIIDHVLELEDDSKLQILAPVIKLQKGTFKNEFEKFYKQGFMRVLVDGVVYSLDDKIELDKNQKHDISIVIDRLILNKDNQTKLRITDAIETALTVSNGLIQIIANDQAKYEFSLNHSCDQCGFFIPELEPRLFSFNSPIGACDYCKGLGFTYEPDVDKIIPNKDLTINEGAIDYFKNRINTSSQDWQRFYSIIRHYQIDLNTPIKNLSKKEINYLLEGSDEPIEIVIESANRNGISSRLDYVEGIAKLIQRRHLETKSSAARDNYSKYTSEQKCKTCDGKKLSPAALSVKIGGLDIIEFTNLNVNKALDFILGLEFNEEKTKIAKFVLKEILDRLHFLVNVGLEYLTLSRNASTLSGGESQRIRLATQIGSRLSGVLYVLDEPSIGLHQKDNDKLIKTLLSMRDLGNSLIVVEHDEETMMSADYLIDIGPGAGTYGGKVVAAGTVEEVMKNPASLTGQYLSKKLEIEQPKKLHPGNGQKIVLKGASANNLKNINVEFPLNKLVVVTGVSGSGKSTLINQTLVNGIEKALFNKHVEVGKYKSLIGINNIDKVIKVSQDPIGRTPRSNPATYVSVFDDIREVFANVFEAKARGYTKSRFSFNVSGGRCDDCQGDGVKCIEMHFLPDVYVKCSSCNGKKYNEATLEIKYKNKSIYDVLEMSCQEALEFFKVIPAINRKLQLMCDVGLGYMKLSTNATELSGGEAQRIKLAKYLQRKATGNTIYVLDEPTTGLHAHDIKKLLSVLNRLVDNGDSVIVIEHNLELIKVADHIIDLGPNGGDDGGYLICAGTPQELVKNYTDSSYTARYLAKIMKS</sequence>
<dbReference type="CDD" id="cd03271">
    <property type="entry name" value="ABC_UvrA_II"/>
    <property type="match status" value="1"/>
</dbReference>
<keyword evidence="7 18" id="KW-0228">DNA excision</keyword>
<protein>
    <recommendedName>
        <fullName evidence="16 18">UvrABC system protein A</fullName>
        <shortName evidence="18">UvrA protein</shortName>
    </recommendedName>
    <alternativeName>
        <fullName evidence="17 18">Excinuclease ABC subunit A</fullName>
    </alternativeName>
</protein>
<comment type="function">
    <text evidence="18">The UvrABC repair system catalyzes the recognition and processing of DNA lesions. UvrA is an ATPase and a DNA-binding protein. A damage recognition complex composed of 2 UvrA and 2 UvrB subunits scans DNA for abnormalities. When the presence of a lesion has been verified by UvrB, the UvrA molecules dissociate.</text>
</comment>
<dbReference type="NCBIfam" id="TIGR00630">
    <property type="entry name" value="uvra"/>
    <property type="match status" value="1"/>
</dbReference>
<dbReference type="InterPro" id="IPR017871">
    <property type="entry name" value="ABC_transporter-like_CS"/>
</dbReference>
<evidence type="ECO:0000256" key="13">
    <source>
        <dbReference type="ARBA" id="ARBA00023204"/>
    </source>
</evidence>
<evidence type="ECO:0000256" key="11">
    <source>
        <dbReference type="ARBA" id="ARBA00022881"/>
    </source>
</evidence>
<keyword evidence="5 18" id="KW-0547">Nucleotide-binding</keyword>
<evidence type="ECO:0000256" key="16">
    <source>
        <dbReference type="ARBA" id="ARBA00039316"/>
    </source>
</evidence>
<evidence type="ECO:0000256" key="4">
    <source>
        <dbReference type="ARBA" id="ARBA00022737"/>
    </source>
</evidence>
<dbReference type="Proteomes" id="UP000018735">
    <property type="component" value="Chromosome"/>
</dbReference>
<evidence type="ECO:0000256" key="9">
    <source>
        <dbReference type="ARBA" id="ARBA00022833"/>
    </source>
</evidence>
<evidence type="ECO:0000256" key="5">
    <source>
        <dbReference type="ARBA" id="ARBA00022741"/>
    </source>
</evidence>
<evidence type="ECO:0000313" key="21">
    <source>
        <dbReference type="Proteomes" id="UP000018735"/>
    </source>
</evidence>
<dbReference type="Gene3D" id="1.10.8.280">
    <property type="entry name" value="ABC transporter ATPase domain-like"/>
    <property type="match status" value="1"/>
</dbReference>
<feature type="binding site" evidence="18">
    <location>
        <begin position="649"/>
        <end position="656"/>
    </location>
    <ligand>
        <name>ATP</name>
        <dbReference type="ChEBI" id="CHEBI:30616"/>
    </ligand>
</feature>
<evidence type="ECO:0000256" key="6">
    <source>
        <dbReference type="ARBA" id="ARBA00022763"/>
    </source>
</evidence>
<evidence type="ECO:0000256" key="8">
    <source>
        <dbReference type="ARBA" id="ARBA00022771"/>
    </source>
</evidence>
<feature type="zinc finger region" description="C4-type" evidence="18">
    <location>
        <begin position="748"/>
        <end position="774"/>
    </location>
</feature>
<evidence type="ECO:0000256" key="1">
    <source>
        <dbReference type="ARBA" id="ARBA00004496"/>
    </source>
</evidence>
<keyword evidence="14 18" id="KW-0742">SOS response</keyword>
<dbReference type="InterPro" id="IPR027417">
    <property type="entry name" value="P-loop_NTPase"/>
</dbReference>
<feature type="zinc finger region" description="C4-type" evidence="18">
    <location>
        <begin position="260"/>
        <end position="287"/>
    </location>
</feature>
<dbReference type="SUPFAM" id="SSF52540">
    <property type="entry name" value="P-loop containing nucleoside triphosphate hydrolases"/>
    <property type="match status" value="2"/>
</dbReference>
<dbReference type="InterPro" id="IPR003439">
    <property type="entry name" value="ABC_transporter-like_ATP-bd"/>
</dbReference>
<evidence type="ECO:0000256" key="15">
    <source>
        <dbReference type="ARBA" id="ARBA00038000"/>
    </source>
</evidence>
<evidence type="ECO:0000256" key="14">
    <source>
        <dbReference type="ARBA" id="ARBA00023236"/>
    </source>
</evidence>
<dbReference type="NCBIfam" id="NF001503">
    <property type="entry name" value="PRK00349.1"/>
    <property type="match status" value="1"/>
</dbReference>
<comment type="similarity">
    <text evidence="15 18">Belongs to the ABC transporter superfamily. UvrA family.</text>
</comment>
<reference evidence="20 21" key="1">
    <citation type="journal article" date="2011" name="PLoS ONE">
        <title>Core proteome of the minimal cell: comparative proteomics of three mollicute species.</title>
        <authorList>
            <person name="Fisunov G.Y."/>
            <person name="Alexeev D.G."/>
            <person name="Bazaleev N.A."/>
            <person name="Ladygina V.G."/>
            <person name="Galyamina M.A."/>
            <person name="Kondratov I.G."/>
            <person name="Zhukova N.A."/>
            <person name="Serebryakova M.V."/>
            <person name="Demina I.A."/>
            <person name="Govorun V.M."/>
        </authorList>
    </citation>
    <scope>NUCLEOTIDE SEQUENCE [LARGE SCALE GENOMIC DNA]</scope>
    <source>
        <strain evidence="20 21">S6</strain>
    </source>
</reference>
<dbReference type="Gene3D" id="3.30.1490.20">
    <property type="entry name" value="ATP-grasp fold, A domain"/>
    <property type="match status" value="1"/>
</dbReference>
<dbReference type="eggNOG" id="COG0178">
    <property type="taxonomic scope" value="Bacteria"/>
</dbReference>
<keyword evidence="12 18" id="KW-0238">DNA-binding</keyword>
<dbReference type="GO" id="GO:0009432">
    <property type="term" value="P:SOS response"/>
    <property type="evidence" value="ECO:0007669"/>
    <property type="project" value="UniProtKB-UniRule"/>
</dbReference>
<dbReference type="KEGG" id="mgz:GCW_00470"/>
<evidence type="ECO:0000256" key="10">
    <source>
        <dbReference type="ARBA" id="ARBA00022840"/>
    </source>
</evidence>
<dbReference type="GO" id="GO:0006289">
    <property type="term" value="P:nucleotide-excision repair"/>
    <property type="evidence" value="ECO:0007669"/>
    <property type="project" value="UniProtKB-UniRule"/>
</dbReference>
<comment type="subcellular location">
    <subcellularLocation>
        <location evidence="1 18">Cytoplasm</location>
    </subcellularLocation>
</comment>
<dbReference type="Gene3D" id="3.40.50.300">
    <property type="entry name" value="P-loop containing nucleotide triphosphate hydrolases"/>
    <property type="match status" value="2"/>
</dbReference>
<dbReference type="InterPro" id="IPR013815">
    <property type="entry name" value="ATP_grasp_subdomain_1"/>
</dbReference>
<evidence type="ECO:0000256" key="7">
    <source>
        <dbReference type="ARBA" id="ARBA00022769"/>
    </source>
</evidence>